<keyword evidence="2" id="KW-0808">Transferase</keyword>
<dbReference type="CDD" id="cd05155">
    <property type="entry name" value="APH_ChoK_like_1"/>
    <property type="match status" value="1"/>
</dbReference>
<dbReference type="Pfam" id="PF01636">
    <property type="entry name" value="APH"/>
    <property type="match status" value="1"/>
</dbReference>
<dbReference type="AlphaFoldDB" id="A0A4S3ZYF4"/>
<protein>
    <submittedName>
        <fullName evidence="2">Aminoglycoside phosphotransferase family protein</fullName>
    </submittedName>
</protein>
<evidence type="ECO:0000259" key="1">
    <source>
        <dbReference type="Pfam" id="PF01636"/>
    </source>
</evidence>
<dbReference type="SUPFAM" id="SSF56112">
    <property type="entry name" value="Protein kinase-like (PK-like)"/>
    <property type="match status" value="1"/>
</dbReference>
<proteinExistence type="predicted"/>
<name>A0A4S3ZYF4_9HYPH</name>
<dbReference type="GO" id="GO:0016740">
    <property type="term" value="F:transferase activity"/>
    <property type="evidence" value="ECO:0007669"/>
    <property type="project" value="UniProtKB-KW"/>
</dbReference>
<comment type="caution">
    <text evidence="2">The sequence shown here is derived from an EMBL/GenBank/DDBJ whole genome shotgun (WGS) entry which is preliminary data.</text>
</comment>
<organism evidence="2 3">
    <name type="scientific">Allorhizobium terrae</name>
    <dbReference type="NCBI Taxonomy" id="1848972"/>
    <lineage>
        <taxon>Bacteria</taxon>
        <taxon>Pseudomonadati</taxon>
        <taxon>Pseudomonadota</taxon>
        <taxon>Alphaproteobacteria</taxon>
        <taxon>Hyphomicrobiales</taxon>
        <taxon>Rhizobiaceae</taxon>
        <taxon>Rhizobium/Agrobacterium group</taxon>
        <taxon>Allorhizobium</taxon>
    </lineage>
</organism>
<dbReference type="PANTHER" id="PTHR21310:SF42">
    <property type="entry name" value="BIFUNCTIONAL AAC_APH"/>
    <property type="match status" value="1"/>
</dbReference>
<keyword evidence="3" id="KW-1185">Reference proteome</keyword>
<dbReference type="InterPro" id="IPR002575">
    <property type="entry name" value="Aminoglycoside_PTrfase"/>
</dbReference>
<dbReference type="Gene3D" id="3.30.200.20">
    <property type="entry name" value="Phosphorylase Kinase, domain 1"/>
    <property type="match status" value="1"/>
</dbReference>
<reference evidence="2 3" key="1">
    <citation type="submission" date="2019-04" db="EMBL/GenBank/DDBJ databases">
        <title>Rhizobium terrae sp. nov., isolated from a paddy soil.</title>
        <authorList>
            <person name="Lin S.-Y."/>
            <person name="Hameed A."/>
            <person name="Huang H.-I."/>
            <person name="Young C.-C."/>
        </authorList>
    </citation>
    <scope>NUCLEOTIDE SEQUENCE [LARGE SCALE GENOMIC DNA]</scope>
    <source>
        <strain evidence="2 3">CC-HIH110</strain>
    </source>
</reference>
<evidence type="ECO:0000313" key="2">
    <source>
        <dbReference type="EMBL" id="THF50973.1"/>
    </source>
</evidence>
<dbReference type="InterPro" id="IPR051678">
    <property type="entry name" value="AGP_Transferase"/>
</dbReference>
<gene>
    <name evidence="2" type="ORF">E6C51_09100</name>
</gene>
<accession>A0A4S3ZYF4</accession>
<dbReference type="EMBL" id="SSOA01000003">
    <property type="protein sequence ID" value="THF50973.1"/>
    <property type="molecule type" value="Genomic_DNA"/>
</dbReference>
<evidence type="ECO:0000313" key="3">
    <source>
        <dbReference type="Proteomes" id="UP000310754"/>
    </source>
</evidence>
<dbReference type="Gene3D" id="3.90.1200.10">
    <property type="match status" value="1"/>
</dbReference>
<dbReference type="InterPro" id="IPR011009">
    <property type="entry name" value="Kinase-like_dom_sf"/>
</dbReference>
<dbReference type="RefSeq" id="WP_210234991.1">
    <property type="nucleotide sequence ID" value="NZ_SSOA01000003.1"/>
</dbReference>
<dbReference type="PANTHER" id="PTHR21310">
    <property type="entry name" value="AMINOGLYCOSIDE PHOSPHOTRANSFERASE-RELATED-RELATED"/>
    <property type="match status" value="1"/>
</dbReference>
<feature type="domain" description="Aminoglycoside phosphotransferase" evidence="1">
    <location>
        <begin position="32"/>
        <end position="258"/>
    </location>
</feature>
<sequence length="294" mass="32366">MEDRRMLSGDLVRSLIAAQFPQWLDLSVTPIVPGGWDHFSFRLGDRMVIRLPSAAGYAAQVQKEQIYLPYLAPLLPLPIPDAIALAAASADFPHPFGIYGWLEGETAECGKVDDPCRFAEDLAGFLSTLYKIDASNGPEAGPHNFYRGGSLVRYDLETRKAIAALKDRIDAEAASKIWEAALSSQWQSPAVWLHGDVAPGNLLITNGALSAVIDFGLMGIGDPACDLAIAWTFLEDNSRQRFHEALPLDHKTWQRGRGWALWKCLITLEAARDKLDDTDPQFTILETIIHNALG</sequence>
<dbReference type="Proteomes" id="UP000310754">
    <property type="component" value="Unassembled WGS sequence"/>
</dbReference>